<dbReference type="RefSeq" id="WP_261692896.1">
    <property type="nucleotide sequence ID" value="NZ_CP104694.1"/>
</dbReference>
<evidence type="ECO:0000313" key="2">
    <source>
        <dbReference type="EMBL" id="UXI65901.1"/>
    </source>
</evidence>
<dbReference type="Proteomes" id="UP001064632">
    <property type="component" value="Chromosome"/>
</dbReference>
<reference evidence="2" key="1">
    <citation type="submission" date="2022-09" db="EMBL/GenBank/DDBJ databases">
        <title>Tahibacter sp. nov., isolated from a fresh water.</title>
        <authorList>
            <person name="Baek J.H."/>
            <person name="Lee J.K."/>
            <person name="Kim J.M."/>
            <person name="Jeon C.O."/>
        </authorList>
    </citation>
    <scope>NUCLEOTIDE SEQUENCE</scope>
    <source>
        <strain evidence="2">W38</strain>
    </source>
</reference>
<dbReference type="InterPro" id="IPR005097">
    <property type="entry name" value="Sacchrp_dh_NADP-bd"/>
</dbReference>
<dbReference type="Pfam" id="PF03435">
    <property type="entry name" value="Sacchrp_dh_NADP"/>
    <property type="match status" value="1"/>
</dbReference>
<organism evidence="2 3">
    <name type="scientific">Tahibacter amnicola</name>
    <dbReference type="NCBI Taxonomy" id="2976241"/>
    <lineage>
        <taxon>Bacteria</taxon>
        <taxon>Pseudomonadati</taxon>
        <taxon>Pseudomonadota</taxon>
        <taxon>Gammaproteobacteria</taxon>
        <taxon>Lysobacterales</taxon>
        <taxon>Rhodanobacteraceae</taxon>
        <taxon>Tahibacter</taxon>
    </lineage>
</organism>
<dbReference type="Gene3D" id="3.40.50.720">
    <property type="entry name" value="NAD(P)-binding Rossmann-like Domain"/>
    <property type="match status" value="1"/>
</dbReference>
<dbReference type="PANTHER" id="PTHR43781">
    <property type="entry name" value="SACCHAROPINE DEHYDROGENASE"/>
    <property type="match status" value="1"/>
</dbReference>
<evidence type="ECO:0000259" key="1">
    <source>
        <dbReference type="Pfam" id="PF03435"/>
    </source>
</evidence>
<sequence>MTNQCATVAVYGAGGHTGRFVVAELLRRTIPVIAVGRDLSRLPSDVPGKVAAIDDPAALDRAFAGCAVVINCAGPFLDSADPVVRAALRAGCAYLDINAEQASTQATLETFDQPAREAGLAVIPAAGFYGGLADLLASVLAKGDTVDELTTAVALDHWWPTEGTRKTGERNRVARVNVDDGKRVPMALPAASIEWSFAAPHGAQSVVEMPFSEIITISRHLPVRQLRSYLGANALGDVRHAGTPAPTAVDQLGRSAQQFAMDVVAVGANGTRRASARGQDIYAVSAPLVAEAAARILDPSFARSGALTLGEAFDARDFLDALMPDHLTVAFTPV</sequence>
<protein>
    <submittedName>
        <fullName evidence="2">Saccharopine dehydrogenase NADP-binding domain-containing protein</fullName>
    </submittedName>
</protein>
<proteinExistence type="predicted"/>
<feature type="domain" description="Saccharopine dehydrogenase NADP binding" evidence="1">
    <location>
        <begin position="8"/>
        <end position="119"/>
    </location>
</feature>
<dbReference type="EMBL" id="CP104694">
    <property type="protein sequence ID" value="UXI65901.1"/>
    <property type="molecule type" value="Genomic_DNA"/>
</dbReference>
<evidence type="ECO:0000313" key="3">
    <source>
        <dbReference type="Proteomes" id="UP001064632"/>
    </source>
</evidence>
<name>A0ABY6B727_9GAMM</name>
<accession>A0ABY6B727</accession>
<dbReference type="InterPro" id="IPR036291">
    <property type="entry name" value="NAD(P)-bd_dom_sf"/>
</dbReference>
<gene>
    <name evidence="2" type="ORF">N4264_14155</name>
</gene>
<dbReference type="SUPFAM" id="SSF51735">
    <property type="entry name" value="NAD(P)-binding Rossmann-fold domains"/>
    <property type="match status" value="1"/>
</dbReference>
<dbReference type="PANTHER" id="PTHR43781:SF1">
    <property type="entry name" value="SACCHAROPINE DEHYDROGENASE"/>
    <property type="match status" value="1"/>
</dbReference>
<keyword evidence="3" id="KW-1185">Reference proteome</keyword>